<dbReference type="SUPFAM" id="SSF52768">
    <property type="entry name" value="Arginase/deacetylase"/>
    <property type="match status" value="1"/>
</dbReference>
<evidence type="ECO:0000256" key="2">
    <source>
        <dbReference type="ARBA" id="ARBA00005947"/>
    </source>
</evidence>
<reference evidence="7" key="1">
    <citation type="submission" date="2019-01" db="EMBL/GenBank/DDBJ databases">
        <title>Draft genome sequences of three monokaryotic isolates of the white-rot basidiomycete fungus Dichomitus squalens.</title>
        <authorList>
            <consortium name="DOE Joint Genome Institute"/>
            <person name="Lopez S.C."/>
            <person name="Andreopoulos B."/>
            <person name="Pangilinan J."/>
            <person name="Lipzen A."/>
            <person name="Riley R."/>
            <person name="Ahrendt S."/>
            <person name="Ng V."/>
            <person name="Barry K."/>
            <person name="Daum C."/>
            <person name="Grigoriev I.V."/>
            <person name="Hilden K.S."/>
            <person name="Makela M.R."/>
            <person name="de Vries R.P."/>
        </authorList>
    </citation>
    <scope>NUCLEOTIDE SEQUENCE [LARGE SCALE GENOMIC DNA]</scope>
    <source>
        <strain evidence="7">OM18370.1</strain>
    </source>
</reference>
<keyword evidence="4" id="KW-0378">Hydrolase</keyword>
<dbReference type="InterPro" id="IPR037138">
    <property type="entry name" value="His_deacetylse_dom_sf"/>
</dbReference>
<dbReference type="GO" id="GO:0016787">
    <property type="term" value="F:hydrolase activity"/>
    <property type="evidence" value="ECO:0007669"/>
    <property type="project" value="UniProtKB-KW"/>
</dbReference>
<evidence type="ECO:0000256" key="5">
    <source>
        <dbReference type="ARBA" id="ARBA00022833"/>
    </source>
</evidence>
<name>A0A4Q9MIW1_9APHY</name>
<dbReference type="GO" id="GO:0040029">
    <property type="term" value="P:epigenetic regulation of gene expression"/>
    <property type="evidence" value="ECO:0007669"/>
    <property type="project" value="TreeGrafter"/>
</dbReference>
<dbReference type="EMBL" id="ML143443">
    <property type="protein sequence ID" value="TBU26618.1"/>
    <property type="molecule type" value="Genomic_DNA"/>
</dbReference>
<keyword evidence="3" id="KW-0479">Metal-binding</keyword>
<dbReference type="Proteomes" id="UP000292957">
    <property type="component" value="Unassembled WGS sequence"/>
</dbReference>
<accession>A0A4Q9MIW1</accession>
<dbReference type="PANTHER" id="PTHR10625">
    <property type="entry name" value="HISTONE DEACETYLASE HDAC1-RELATED"/>
    <property type="match status" value="1"/>
</dbReference>
<dbReference type="AlphaFoldDB" id="A0A4Q9MIW1"/>
<sequence length="360" mass="40150">MSFYWHSDSLLHDPPHEILSGRLVTYLESPDRVKAIEGALEQSDAFEVIAAENDWPEDIKDYILAVHSKEYVEYLENIYSEWTAIGGDKSAVFPETFQHRSMQSFGSRNTNSMSPLAKPGVYCFDLSCPITSHTYRAAIASVRITLSAARYLATARNGSPHFGVFALARPPGHHTQDALCGGYCFLNNAAIAAKYLLQHHGSKCIAILDIDYHHGNGTQQIFYHNPQVLYVSLHADGDYPYFTGSSEERGSGPGLGYNHNLPLPRQRTTDDLYCDTLRKAAEIIQDHAEVDYLVVSLGVDTYSEDPICDFLLTQACYPRVGEIVKSIEKPTLFVMEGGYHMETLGENVRGVLLGFEGRRT</sequence>
<dbReference type="OrthoDB" id="424012at2759"/>
<evidence type="ECO:0000256" key="3">
    <source>
        <dbReference type="ARBA" id="ARBA00022723"/>
    </source>
</evidence>
<dbReference type="GO" id="GO:0004407">
    <property type="term" value="F:histone deacetylase activity"/>
    <property type="evidence" value="ECO:0007669"/>
    <property type="project" value="TreeGrafter"/>
</dbReference>
<gene>
    <name evidence="7" type="ORF">BD311DRAFT_779535</name>
</gene>
<proteinExistence type="inferred from homology"/>
<dbReference type="PRINTS" id="PR01270">
    <property type="entry name" value="HDASUPER"/>
</dbReference>
<keyword evidence="5" id="KW-0862">Zinc</keyword>
<dbReference type="InterPro" id="IPR023696">
    <property type="entry name" value="Ureohydrolase_dom_sf"/>
</dbReference>
<dbReference type="InterPro" id="IPR000286">
    <property type="entry name" value="HDACs"/>
</dbReference>
<comment type="cofactor">
    <cofactor evidence="1">
        <name>Zn(2+)</name>
        <dbReference type="ChEBI" id="CHEBI:29105"/>
    </cofactor>
</comment>
<dbReference type="PANTHER" id="PTHR10625:SF17">
    <property type="entry name" value="HISTONE DEACETYLASE 8"/>
    <property type="match status" value="1"/>
</dbReference>
<dbReference type="Gene3D" id="3.40.800.20">
    <property type="entry name" value="Histone deacetylase domain"/>
    <property type="match status" value="1"/>
</dbReference>
<comment type="similarity">
    <text evidence="2">Belongs to the histone deacetylase family.</text>
</comment>
<dbReference type="GO" id="GO:0046872">
    <property type="term" value="F:metal ion binding"/>
    <property type="evidence" value="ECO:0007669"/>
    <property type="project" value="UniProtKB-KW"/>
</dbReference>
<evidence type="ECO:0000259" key="6">
    <source>
        <dbReference type="Pfam" id="PF00850"/>
    </source>
</evidence>
<dbReference type="InterPro" id="IPR023801">
    <property type="entry name" value="His_deacetylse_dom"/>
</dbReference>
<dbReference type="Pfam" id="PF00850">
    <property type="entry name" value="Hist_deacetyl"/>
    <property type="match status" value="1"/>
</dbReference>
<feature type="domain" description="Histone deacetylase" evidence="6">
    <location>
        <begin position="27"/>
        <end position="352"/>
    </location>
</feature>
<evidence type="ECO:0000313" key="7">
    <source>
        <dbReference type="EMBL" id="TBU26618.1"/>
    </source>
</evidence>
<dbReference type="CDD" id="cd10001">
    <property type="entry name" value="HDAC_classII_APAH"/>
    <property type="match status" value="1"/>
</dbReference>
<evidence type="ECO:0000256" key="4">
    <source>
        <dbReference type="ARBA" id="ARBA00022801"/>
    </source>
</evidence>
<organism evidence="7">
    <name type="scientific">Dichomitus squalens</name>
    <dbReference type="NCBI Taxonomy" id="114155"/>
    <lineage>
        <taxon>Eukaryota</taxon>
        <taxon>Fungi</taxon>
        <taxon>Dikarya</taxon>
        <taxon>Basidiomycota</taxon>
        <taxon>Agaricomycotina</taxon>
        <taxon>Agaricomycetes</taxon>
        <taxon>Polyporales</taxon>
        <taxon>Polyporaceae</taxon>
        <taxon>Dichomitus</taxon>
    </lineage>
</organism>
<protein>
    <recommendedName>
        <fullName evidence="6">Histone deacetylase domain-containing protein</fullName>
    </recommendedName>
</protein>
<evidence type="ECO:0000256" key="1">
    <source>
        <dbReference type="ARBA" id="ARBA00001947"/>
    </source>
</evidence>